<evidence type="ECO:0000256" key="1">
    <source>
        <dbReference type="SAM" id="MobiDB-lite"/>
    </source>
</evidence>
<name>A0A2S3ZRE4_ARTGL</name>
<dbReference type="PROSITE" id="PS00109">
    <property type="entry name" value="PROTEIN_KINASE_TYR"/>
    <property type="match status" value="1"/>
</dbReference>
<feature type="domain" description="Aminoglycoside phosphotransferase" evidence="2">
    <location>
        <begin position="47"/>
        <end position="246"/>
    </location>
</feature>
<dbReference type="InterPro" id="IPR002575">
    <property type="entry name" value="Aminoglycoside_PTrfase"/>
</dbReference>
<feature type="region of interest" description="Disordered" evidence="1">
    <location>
        <begin position="314"/>
        <end position="334"/>
    </location>
</feature>
<dbReference type="Proteomes" id="UP000237061">
    <property type="component" value="Unassembled WGS sequence"/>
</dbReference>
<organism evidence="3 4">
    <name type="scientific">Arthrobacter glacialis</name>
    <dbReference type="NCBI Taxonomy" id="1664"/>
    <lineage>
        <taxon>Bacteria</taxon>
        <taxon>Bacillati</taxon>
        <taxon>Actinomycetota</taxon>
        <taxon>Actinomycetes</taxon>
        <taxon>Micrococcales</taxon>
        <taxon>Micrococcaceae</taxon>
        <taxon>Arthrobacter</taxon>
    </lineage>
</organism>
<evidence type="ECO:0000313" key="4">
    <source>
        <dbReference type="Proteomes" id="UP000237061"/>
    </source>
</evidence>
<proteinExistence type="predicted"/>
<dbReference type="InterPro" id="IPR011009">
    <property type="entry name" value="Kinase-like_dom_sf"/>
</dbReference>
<keyword evidence="4" id="KW-1185">Reference proteome</keyword>
<accession>A0A2S3ZRE4</accession>
<dbReference type="AlphaFoldDB" id="A0A2S3ZRE4"/>
<dbReference type="Pfam" id="PF01636">
    <property type="entry name" value="APH"/>
    <property type="match status" value="1"/>
</dbReference>
<protein>
    <submittedName>
        <fullName evidence="3">Aminoglycoside phosphotransferase</fullName>
    </submittedName>
</protein>
<dbReference type="RefSeq" id="WP_103467535.1">
    <property type="nucleotide sequence ID" value="NZ_PPXC01000025.1"/>
</dbReference>
<feature type="compositionally biased region" description="Acidic residues" evidence="1">
    <location>
        <begin position="324"/>
        <end position="334"/>
    </location>
</feature>
<evidence type="ECO:0000259" key="2">
    <source>
        <dbReference type="Pfam" id="PF01636"/>
    </source>
</evidence>
<dbReference type="EMBL" id="PPXC01000025">
    <property type="protein sequence ID" value="POH71679.1"/>
    <property type="molecule type" value="Genomic_DNA"/>
</dbReference>
<dbReference type="SUPFAM" id="SSF56112">
    <property type="entry name" value="Protein kinase-like (PK-like)"/>
    <property type="match status" value="1"/>
</dbReference>
<evidence type="ECO:0000313" key="3">
    <source>
        <dbReference type="EMBL" id="POH71679.1"/>
    </source>
</evidence>
<gene>
    <name evidence="3" type="ORF">CVS27_19615</name>
</gene>
<dbReference type="Gene3D" id="3.90.1200.10">
    <property type="match status" value="1"/>
</dbReference>
<dbReference type="InterPro" id="IPR008266">
    <property type="entry name" value="Tyr_kinase_AS"/>
</dbReference>
<keyword evidence="3" id="KW-0808">Transferase</keyword>
<reference evidence="3 4" key="1">
    <citation type="submission" date="2018-01" db="EMBL/GenBank/DDBJ databases">
        <title>Arthrobacter sp. nov., from glaciers in China.</title>
        <authorList>
            <person name="Liu Q."/>
            <person name="Xin Y.-H."/>
        </authorList>
    </citation>
    <scope>NUCLEOTIDE SEQUENCE [LARGE SCALE GENOMIC DNA]</scope>
    <source>
        <strain evidence="3 4">HLT2-12-2</strain>
    </source>
</reference>
<dbReference type="GO" id="GO:0004672">
    <property type="term" value="F:protein kinase activity"/>
    <property type="evidence" value="ECO:0007669"/>
    <property type="project" value="InterPro"/>
</dbReference>
<sequence length="334" mass="36227">MEPEWSTRIRWTDLPEHVRVGIEQILGSPVVESMGQQGGFSPGTADRVRTAAGLRAFVKAVNPALNEASPAIHRKEAAITAALPCTLPAASLIGKFDDGDWIALVLSDVEGNHPHIPWRTNELTLVLDALLGLARMPIPQGLEHLPELSQELSDEFGGWARIRADLPESCDPWILGNLDCLELLAELGLSDLGGDSLVHTDVRADNVLITRDNGAILVDWPWACVGSGWFDALTVLVNVRVFDPIFDVESVLQSHPVFATADASSVDGLLSGLGAYFIDIARRPAPLGLPTVRVFQQQQGDAAMGWLRQRISAHSQTSSIDNPFNEDNEDNEGE</sequence>
<comment type="caution">
    <text evidence="3">The sequence shown here is derived from an EMBL/GenBank/DDBJ whole genome shotgun (WGS) entry which is preliminary data.</text>
</comment>